<keyword evidence="2" id="KW-0472">Membrane</keyword>
<feature type="transmembrane region" description="Helical" evidence="2">
    <location>
        <begin position="33"/>
        <end position="50"/>
    </location>
</feature>
<keyword evidence="4" id="KW-1185">Reference proteome</keyword>
<feature type="compositionally biased region" description="Polar residues" evidence="1">
    <location>
        <begin position="137"/>
        <end position="146"/>
    </location>
</feature>
<gene>
    <name evidence="3" type="ORF">AB0C36_03555</name>
</gene>
<name>A0ABV3D9Z9_9ACTN</name>
<dbReference type="InterPro" id="IPR021449">
    <property type="entry name" value="DUF3099"/>
</dbReference>
<feature type="transmembrane region" description="Helical" evidence="2">
    <location>
        <begin position="56"/>
        <end position="75"/>
    </location>
</feature>
<dbReference type="RefSeq" id="WP_358348585.1">
    <property type="nucleotide sequence ID" value="NZ_JBEZFP010000006.1"/>
</dbReference>
<evidence type="ECO:0000313" key="4">
    <source>
        <dbReference type="Proteomes" id="UP001551482"/>
    </source>
</evidence>
<sequence length="180" mass="18855">MVLVNRAGRAETYQISGARKGLTEDVRGRQRRYVVSMSIRTVCFILAVVLEGPLRWVMIAGALLLPYVAVVVANAGRSRRLDPPPASQVVPPQAHRAIEPPPHAVLTSAERHDITVVPEDAWIVPDEAAAPPRGTTVWATTASGETSAGKAPGSGAGEPHREPSGGAGGGPDAPPEGNRQ</sequence>
<evidence type="ECO:0000256" key="1">
    <source>
        <dbReference type="SAM" id="MobiDB-lite"/>
    </source>
</evidence>
<protein>
    <submittedName>
        <fullName evidence="3">DUF3099 domain-containing protein</fullName>
    </submittedName>
</protein>
<evidence type="ECO:0000256" key="2">
    <source>
        <dbReference type="SAM" id="Phobius"/>
    </source>
</evidence>
<evidence type="ECO:0000313" key="3">
    <source>
        <dbReference type="EMBL" id="MEU8132563.1"/>
    </source>
</evidence>
<proteinExistence type="predicted"/>
<dbReference type="EMBL" id="JBEZFP010000006">
    <property type="protein sequence ID" value="MEU8132563.1"/>
    <property type="molecule type" value="Genomic_DNA"/>
</dbReference>
<organism evidence="3 4">
    <name type="scientific">Streptodolium elevatio</name>
    <dbReference type="NCBI Taxonomy" id="3157996"/>
    <lineage>
        <taxon>Bacteria</taxon>
        <taxon>Bacillati</taxon>
        <taxon>Actinomycetota</taxon>
        <taxon>Actinomycetes</taxon>
        <taxon>Kitasatosporales</taxon>
        <taxon>Streptomycetaceae</taxon>
        <taxon>Streptodolium</taxon>
    </lineage>
</organism>
<feature type="region of interest" description="Disordered" evidence="1">
    <location>
        <begin position="126"/>
        <end position="180"/>
    </location>
</feature>
<keyword evidence="2" id="KW-1133">Transmembrane helix</keyword>
<dbReference type="Pfam" id="PF11298">
    <property type="entry name" value="DUF3099"/>
    <property type="match status" value="1"/>
</dbReference>
<dbReference type="Proteomes" id="UP001551482">
    <property type="component" value="Unassembled WGS sequence"/>
</dbReference>
<comment type="caution">
    <text evidence="3">The sequence shown here is derived from an EMBL/GenBank/DDBJ whole genome shotgun (WGS) entry which is preliminary data.</text>
</comment>
<reference evidence="3 4" key="1">
    <citation type="submission" date="2024-06" db="EMBL/GenBank/DDBJ databases">
        <title>The Natural Products Discovery Center: Release of the First 8490 Sequenced Strains for Exploring Actinobacteria Biosynthetic Diversity.</title>
        <authorList>
            <person name="Kalkreuter E."/>
            <person name="Kautsar S.A."/>
            <person name="Yang D."/>
            <person name="Bader C.D."/>
            <person name="Teijaro C.N."/>
            <person name="Fluegel L."/>
            <person name="Davis C.M."/>
            <person name="Simpson J.R."/>
            <person name="Lauterbach L."/>
            <person name="Steele A.D."/>
            <person name="Gui C."/>
            <person name="Meng S."/>
            <person name="Li G."/>
            <person name="Viehrig K."/>
            <person name="Ye F."/>
            <person name="Su P."/>
            <person name="Kiefer A.F."/>
            <person name="Nichols A."/>
            <person name="Cepeda A.J."/>
            <person name="Yan W."/>
            <person name="Fan B."/>
            <person name="Jiang Y."/>
            <person name="Adhikari A."/>
            <person name="Zheng C.-J."/>
            <person name="Schuster L."/>
            <person name="Cowan T.M."/>
            <person name="Smanski M.J."/>
            <person name="Chevrette M.G."/>
            <person name="De Carvalho L.P.S."/>
            <person name="Shen B."/>
        </authorList>
    </citation>
    <scope>NUCLEOTIDE SEQUENCE [LARGE SCALE GENOMIC DNA]</scope>
    <source>
        <strain evidence="3 4">NPDC048946</strain>
    </source>
</reference>
<keyword evidence="2" id="KW-0812">Transmembrane</keyword>
<accession>A0ABV3D9Z9</accession>